<feature type="transmembrane region" description="Helical" evidence="8">
    <location>
        <begin position="102"/>
        <end position="122"/>
    </location>
</feature>
<feature type="domain" description="Calmodulin-binding" evidence="9">
    <location>
        <begin position="354"/>
        <end position="421"/>
    </location>
</feature>
<feature type="transmembrane region" description="Helical" evidence="8">
    <location>
        <begin position="240"/>
        <end position="264"/>
    </location>
</feature>
<dbReference type="GO" id="GO:0016020">
    <property type="term" value="C:membrane"/>
    <property type="evidence" value="ECO:0007669"/>
    <property type="project" value="UniProtKB-SubCell"/>
</dbReference>
<feature type="transmembrane region" description="Helical" evidence="8">
    <location>
        <begin position="64"/>
        <end position="82"/>
    </location>
</feature>
<dbReference type="SUPFAM" id="SSF81324">
    <property type="entry name" value="Voltage-gated potassium channels"/>
    <property type="match status" value="1"/>
</dbReference>
<keyword evidence="4 8" id="KW-1133">Transmembrane helix</keyword>
<accession>A0AAN9BZU6</accession>
<dbReference type="SUPFAM" id="SSF81327">
    <property type="entry name" value="Small-conductance potassium channel"/>
    <property type="match status" value="1"/>
</dbReference>
<feature type="transmembrane region" description="Helical" evidence="8">
    <location>
        <begin position="284"/>
        <end position="301"/>
    </location>
</feature>
<reference evidence="11 12" key="1">
    <citation type="submission" date="2024-02" db="EMBL/GenBank/DDBJ databases">
        <title>Chromosome-scale genome assembly of the rough periwinkle Littorina saxatilis.</title>
        <authorList>
            <person name="De Jode A."/>
            <person name="Faria R."/>
            <person name="Formenti G."/>
            <person name="Sims Y."/>
            <person name="Smith T.P."/>
            <person name="Tracey A."/>
            <person name="Wood J.M.D."/>
            <person name="Zagrodzka Z.B."/>
            <person name="Johannesson K."/>
            <person name="Butlin R.K."/>
            <person name="Leder E.H."/>
        </authorList>
    </citation>
    <scope>NUCLEOTIDE SEQUENCE [LARGE SCALE GENOMIC DNA]</scope>
    <source>
        <strain evidence="11">Snail1</strain>
        <tissue evidence="11">Muscle</tissue>
    </source>
</reference>
<dbReference type="EMBL" id="JBAMIC010000001">
    <property type="protein sequence ID" value="KAK7114818.1"/>
    <property type="molecule type" value="Genomic_DNA"/>
</dbReference>
<keyword evidence="6 8" id="KW-0472">Membrane</keyword>
<dbReference type="InterPro" id="IPR015449">
    <property type="entry name" value="K_chnl_Ca-activ_SK"/>
</dbReference>
<proteinExistence type="predicted"/>
<evidence type="ECO:0000259" key="10">
    <source>
        <dbReference type="Pfam" id="PF07885"/>
    </source>
</evidence>
<evidence type="ECO:0000256" key="6">
    <source>
        <dbReference type="ARBA" id="ARBA00023136"/>
    </source>
</evidence>
<dbReference type="InterPro" id="IPR013099">
    <property type="entry name" value="K_chnl_dom"/>
</dbReference>
<dbReference type="Pfam" id="PF02888">
    <property type="entry name" value="CaMBD"/>
    <property type="match status" value="1"/>
</dbReference>
<name>A0AAN9BZU6_9CAEN</name>
<evidence type="ECO:0000256" key="3">
    <source>
        <dbReference type="ARBA" id="ARBA00022692"/>
    </source>
</evidence>
<evidence type="ECO:0000256" key="8">
    <source>
        <dbReference type="SAM" id="Phobius"/>
    </source>
</evidence>
<evidence type="ECO:0000256" key="1">
    <source>
        <dbReference type="ARBA" id="ARBA00004141"/>
    </source>
</evidence>
<dbReference type="GO" id="GO:0005516">
    <property type="term" value="F:calmodulin binding"/>
    <property type="evidence" value="ECO:0007669"/>
    <property type="project" value="InterPro"/>
</dbReference>
<evidence type="ECO:0000256" key="2">
    <source>
        <dbReference type="ARBA" id="ARBA00022448"/>
    </source>
</evidence>
<evidence type="ECO:0000313" key="11">
    <source>
        <dbReference type="EMBL" id="KAK7114818.1"/>
    </source>
</evidence>
<dbReference type="Pfam" id="PF07885">
    <property type="entry name" value="Ion_trans_2"/>
    <property type="match status" value="1"/>
</dbReference>
<evidence type="ECO:0008006" key="13">
    <source>
        <dbReference type="Google" id="ProtNLM"/>
    </source>
</evidence>
<feature type="transmembrane region" description="Helical" evidence="8">
    <location>
        <begin position="196"/>
        <end position="219"/>
    </location>
</feature>
<sequence length="473" mass="52936">MEEPALPLGVADYSKYSSTDTLLTSVTSDNGSPFRQTMKLDKDQQYSLSQRLRRRKDVLQQRKCIVDISFALGIAGIIFVVLDTELRFGLVIGDDSAVSLLLKILTSVSTACLLFAIVAYHVTGLRLHMASAGFQGIIKDWRLAMTITKWCKLLFELMVCSFHPLPFPTFSLPTVIVRDGSDGKQILEEAELPLNAVLTILMFIRLYLVGRLVVVHSKLFLDTSVQSLGALSRVKINAQFVFRALMSTSPMVVLSSWMFVTFIINSWNLRVCEVYTDPESHYTLFGQSMWLTAVTFLTVGYGDLVPRSYCARVISSFTGLMGVGSMALSVAVLAKKLEQSRAERYVHTFVQQVELDKRRKNAAANVVKQAFRILREKRGGKAHNSSLVIRHRSRLLQAVRDMHGAQFHMTALSEFTVGTVEVNTGVNTMQDTVNSIQCEQRDLTQRVANLETLAVRMSQHLADIKALLKDKKV</sequence>
<dbReference type="PRINTS" id="PR00169">
    <property type="entry name" value="KCHANNEL"/>
</dbReference>
<evidence type="ECO:0000259" key="9">
    <source>
        <dbReference type="Pfam" id="PF02888"/>
    </source>
</evidence>
<dbReference type="Proteomes" id="UP001374579">
    <property type="component" value="Unassembled WGS sequence"/>
</dbReference>
<comment type="caution">
    <text evidence="11">The sequence shown here is derived from an EMBL/GenBank/DDBJ whole genome shotgun (WGS) entry which is preliminary data.</text>
</comment>
<feature type="transmembrane region" description="Helical" evidence="8">
    <location>
        <begin position="153"/>
        <end position="176"/>
    </location>
</feature>
<feature type="transmembrane region" description="Helical" evidence="8">
    <location>
        <begin position="313"/>
        <end position="334"/>
    </location>
</feature>
<gene>
    <name evidence="11" type="ORF">V1264_000810</name>
</gene>
<evidence type="ECO:0000256" key="7">
    <source>
        <dbReference type="ARBA" id="ARBA00023303"/>
    </source>
</evidence>
<dbReference type="InterPro" id="IPR004178">
    <property type="entry name" value="CaM-bd_dom"/>
</dbReference>
<dbReference type="InterPro" id="IPR036122">
    <property type="entry name" value="CaM-bd_dom_sf"/>
</dbReference>
<protein>
    <recommendedName>
        <fullName evidence="13">Calmodulin-binding domain-containing protein</fullName>
    </recommendedName>
</protein>
<dbReference type="PANTHER" id="PTHR10153">
    <property type="entry name" value="SMALL CONDUCTANCE CALCIUM-ACTIVATED POTASSIUM CHANNEL"/>
    <property type="match status" value="1"/>
</dbReference>
<organism evidence="11 12">
    <name type="scientific">Littorina saxatilis</name>
    <dbReference type="NCBI Taxonomy" id="31220"/>
    <lineage>
        <taxon>Eukaryota</taxon>
        <taxon>Metazoa</taxon>
        <taxon>Spiralia</taxon>
        <taxon>Lophotrochozoa</taxon>
        <taxon>Mollusca</taxon>
        <taxon>Gastropoda</taxon>
        <taxon>Caenogastropoda</taxon>
        <taxon>Littorinimorpha</taxon>
        <taxon>Littorinoidea</taxon>
        <taxon>Littorinidae</taxon>
        <taxon>Littorina</taxon>
    </lineage>
</organism>
<evidence type="ECO:0000313" key="12">
    <source>
        <dbReference type="Proteomes" id="UP001374579"/>
    </source>
</evidence>
<dbReference type="Pfam" id="PF03530">
    <property type="entry name" value="SK_channel"/>
    <property type="match status" value="1"/>
</dbReference>
<evidence type="ECO:0000256" key="4">
    <source>
        <dbReference type="ARBA" id="ARBA00022989"/>
    </source>
</evidence>
<keyword evidence="5" id="KW-0406">Ion transport</keyword>
<keyword evidence="3 8" id="KW-0812">Transmembrane</keyword>
<dbReference type="Gene3D" id="1.10.287.70">
    <property type="match status" value="2"/>
</dbReference>
<comment type="subcellular location">
    <subcellularLocation>
        <location evidence="1">Membrane</location>
        <topology evidence="1">Multi-pass membrane protein</topology>
    </subcellularLocation>
</comment>
<keyword evidence="7" id="KW-0407">Ion channel</keyword>
<evidence type="ECO:0000256" key="5">
    <source>
        <dbReference type="ARBA" id="ARBA00023065"/>
    </source>
</evidence>
<feature type="domain" description="Potassium channel" evidence="10">
    <location>
        <begin position="261"/>
        <end position="338"/>
    </location>
</feature>
<dbReference type="AlphaFoldDB" id="A0AAN9BZU6"/>
<keyword evidence="2" id="KW-0813">Transport</keyword>
<dbReference type="GO" id="GO:0016286">
    <property type="term" value="F:small conductance calcium-activated potassium channel activity"/>
    <property type="evidence" value="ECO:0007669"/>
    <property type="project" value="InterPro"/>
</dbReference>
<keyword evidence="12" id="KW-1185">Reference proteome</keyword>